<keyword evidence="2" id="KW-1185">Reference proteome</keyword>
<name>A0A8H4QT73_9AGAR</name>
<dbReference type="EMBL" id="JAACJL010000031">
    <property type="protein sequence ID" value="KAF4616985.1"/>
    <property type="molecule type" value="Genomic_DNA"/>
</dbReference>
<dbReference type="Proteomes" id="UP000521872">
    <property type="component" value="Unassembled WGS sequence"/>
</dbReference>
<gene>
    <name evidence="1" type="ORF">D9613_008298</name>
</gene>
<evidence type="ECO:0000313" key="2">
    <source>
        <dbReference type="Proteomes" id="UP000521872"/>
    </source>
</evidence>
<sequence>MHLPCSASSRKQLESQLWLLRANKVDDATPLVSARMTTLSKVLLVLKRGNTVGRWDINTVSSDVGQVLAQMLCNPKVPSFSTLKTLGRIISAKRGQFSRWHDSELIPEETTLIIRLGTDDYLLYLRANATS</sequence>
<comment type="caution">
    <text evidence="1">The sequence shown here is derived from an EMBL/GenBank/DDBJ whole genome shotgun (WGS) entry which is preliminary data.</text>
</comment>
<accession>A0A8H4QT73</accession>
<proteinExistence type="predicted"/>
<protein>
    <submittedName>
        <fullName evidence="1">Uncharacterized protein</fullName>
    </submittedName>
</protein>
<dbReference type="AlphaFoldDB" id="A0A8H4QT73"/>
<reference evidence="1 2" key="1">
    <citation type="submission" date="2019-12" db="EMBL/GenBank/DDBJ databases">
        <authorList>
            <person name="Floudas D."/>
            <person name="Bentzer J."/>
            <person name="Ahren D."/>
            <person name="Johansson T."/>
            <person name="Persson P."/>
            <person name="Tunlid A."/>
        </authorList>
    </citation>
    <scope>NUCLEOTIDE SEQUENCE [LARGE SCALE GENOMIC DNA]</scope>
    <source>
        <strain evidence="1 2">CBS 102.39</strain>
    </source>
</reference>
<organism evidence="1 2">
    <name type="scientific">Agrocybe pediades</name>
    <dbReference type="NCBI Taxonomy" id="84607"/>
    <lineage>
        <taxon>Eukaryota</taxon>
        <taxon>Fungi</taxon>
        <taxon>Dikarya</taxon>
        <taxon>Basidiomycota</taxon>
        <taxon>Agaricomycotina</taxon>
        <taxon>Agaricomycetes</taxon>
        <taxon>Agaricomycetidae</taxon>
        <taxon>Agaricales</taxon>
        <taxon>Agaricineae</taxon>
        <taxon>Strophariaceae</taxon>
        <taxon>Agrocybe</taxon>
    </lineage>
</organism>
<evidence type="ECO:0000313" key="1">
    <source>
        <dbReference type="EMBL" id="KAF4616985.1"/>
    </source>
</evidence>